<gene>
    <name evidence="1" type="ORF">D9C73_005580</name>
</gene>
<reference evidence="1 2" key="1">
    <citation type="submission" date="2019-01" db="EMBL/GenBank/DDBJ databases">
        <title>Genome Assembly of Collichthys lucidus.</title>
        <authorList>
            <person name="Cai M."/>
            <person name="Xiao S."/>
        </authorList>
    </citation>
    <scope>NUCLEOTIDE SEQUENCE [LARGE SCALE GENOMIC DNA]</scope>
    <source>
        <strain evidence="1">JT15FE1705JMU</strain>
        <tissue evidence="1">Muscle</tissue>
    </source>
</reference>
<sequence>MAEERRREQVGREIVGGDVMERYVDCRRKNLFVSPELGGQSKFPISSGVGEIGCPGKERATLTANGKCPCHSNQGPILCLKSHLHLLRSPSCPSLPPSFHLSDRLICQPYSSPRPAAATRSTDAFIVLLFLTLTLLHPSRSHLPPAQHAGPRDLGLAGAFIHPSPRPSELLIPSSWHPVTEEWPVQRARLERDTERLL</sequence>
<keyword evidence="2" id="KW-1185">Reference proteome</keyword>
<dbReference type="Proteomes" id="UP000298787">
    <property type="component" value="Chromosome 5"/>
</dbReference>
<evidence type="ECO:0000313" key="1">
    <source>
        <dbReference type="EMBL" id="TKS70970.1"/>
    </source>
</evidence>
<accession>A0A4U5UAL8</accession>
<protein>
    <submittedName>
        <fullName evidence="1">Uncharacterized protein</fullName>
    </submittedName>
</protein>
<name>A0A4U5UAL8_COLLU</name>
<dbReference type="AlphaFoldDB" id="A0A4U5UAL8"/>
<proteinExistence type="predicted"/>
<dbReference type="EMBL" id="CM014082">
    <property type="protein sequence ID" value="TKS70970.1"/>
    <property type="molecule type" value="Genomic_DNA"/>
</dbReference>
<organism evidence="1 2">
    <name type="scientific">Collichthys lucidus</name>
    <name type="common">Big head croaker</name>
    <name type="synonym">Sciaena lucida</name>
    <dbReference type="NCBI Taxonomy" id="240159"/>
    <lineage>
        <taxon>Eukaryota</taxon>
        <taxon>Metazoa</taxon>
        <taxon>Chordata</taxon>
        <taxon>Craniata</taxon>
        <taxon>Vertebrata</taxon>
        <taxon>Euteleostomi</taxon>
        <taxon>Actinopterygii</taxon>
        <taxon>Neopterygii</taxon>
        <taxon>Teleostei</taxon>
        <taxon>Neoteleostei</taxon>
        <taxon>Acanthomorphata</taxon>
        <taxon>Eupercaria</taxon>
        <taxon>Sciaenidae</taxon>
        <taxon>Collichthys</taxon>
    </lineage>
</organism>
<evidence type="ECO:0000313" key="2">
    <source>
        <dbReference type="Proteomes" id="UP000298787"/>
    </source>
</evidence>